<dbReference type="PRINTS" id="PR00320">
    <property type="entry name" value="GPROTEINBRPT"/>
</dbReference>
<dbReference type="STRING" id="1392247.A0A3N4KMC8"/>
<dbReference type="PROSITE" id="PS50294">
    <property type="entry name" value="WD_REPEATS_REGION"/>
    <property type="match status" value="2"/>
</dbReference>
<sequence length="392" mass="42142">MAMHALSSSRAGLFASLQALLPTIPRMSSAITIPTTIHLNIPSLLPHLWESILRAVPKKKQSHSRKRMRQLAGKALQDNKALNRCPACGGVKRKNVLSHPSDIFSLAVTSRYVISASGDSNIKLWDTASPEHSLLHTFVKAHPLGTHHVGVSRDGRIAASSGFDGETLLWDLEQLKRIGSIGGKNPGEVWALSLSTTGSLLASTTYDGRVILWNALEQGTKLRQYETKGSFGMCVEISPDGKLVASGHENGGVYIFNNETGRIFHSLPGLLKPVRCVAFSPAGKLLAACGDSNFIALYDVASGEQVANLAGHSSWVFSIAWSSTGEYILSGSFDGKAKVWSTETKACVATHNETDKALYAVKWLPKGQTVGEGFLTAGANRRICFYREATGG</sequence>
<dbReference type="EMBL" id="ML119203">
    <property type="protein sequence ID" value="RPB06955.1"/>
    <property type="molecule type" value="Genomic_DNA"/>
</dbReference>
<dbReference type="InterPro" id="IPR002677">
    <property type="entry name" value="Ribosomal_bL32"/>
</dbReference>
<feature type="repeat" description="WD" evidence="6">
    <location>
        <begin position="139"/>
        <end position="180"/>
    </location>
</feature>
<dbReference type="SMART" id="SM00320">
    <property type="entry name" value="WD40"/>
    <property type="match status" value="7"/>
</dbReference>
<dbReference type="OrthoDB" id="10251741at2759"/>
<evidence type="ECO:0000313" key="9">
    <source>
        <dbReference type="Proteomes" id="UP000277580"/>
    </source>
</evidence>
<keyword evidence="2 6" id="KW-0853">WD repeat</keyword>
<dbReference type="InterPro" id="IPR001680">
    <property type="entry name" value="WD40_rpt"/>
</dbReference>
<organism evidence="8 9">
    <name type="scientific">Morchella conica CCBAS932</name>
    <dbReference type="NCBI Taxonomy" id="1392247"/>
    <lineage>
        <taxon>Eukaryota</taxon>
        <taxon>Fungi</taxon>
        <taxon>Dikarya</taxon>
        <taxon>Ascomycota</taxon>
        <taxon>Pezizomycotina</taxon>
        <taxon>Pezizomycetes</taxon>
        <taxon>Pezizales</taxon>
        <taxon>Morchellaceae</taxon>
        <taxon>Morchella</taxon>
    </lineage>
</organism>
<protein>
    <submittedName>
        <fullName evidence="8">WD40 repeat-like protein</fullName>
    </submittedName>
</protein>
<dbReference type="GO" id="GO:0005634">
    <property type="term" value="C:nucleus"/>
    <property type="evidence" value="ECO:0007669"/>
    <property type="project" value="TreeGrafter"/>
</dbReference>
<dbReference type="Proteomes" id="UP000277580">
    <property type="component" value="Unassembled WGS sequence"/>
</dbReference>
<dbReference type="PANTHER" id="PTHR44090:SF1">
    <property type="entry name" value="SUPERKILLER COMPLEX PROTEIN 8"/>
    <property type="match status" value="1"/>
</dbReference>
<dbReference type="NCBIfam" id="TIGR01031">
    <property type="entry name" value="rpmF_bact"/>
    <property type="match status" value="1"/>
</dbReference>
<name>A0A3N4KMC8_9PEZI</name>
<dbReference type="SUPFAM" id="SSF50978">
    <property type="entry name" value="WD40 repeat-like"/>
    <property type="match status" value="1"/>
</dbReference>
<dbReference type="GO" id="GO:0006412">
    <property type="term" value="P:translation"/>
    <property type="evidence" value="ECO:0007669"/>
    <property type="project" value="InterPro"/>
</dbReference>
<dbReference type="PROSITE" id="PS50082">
    <property type="entry name" value="WD_REPEATS_2"/>
    <property type="match status" value="4"/>
</dbReference>
<dbReference type="AlphaFoldDB" id="A0A3N4KMC8"/>
<reference evidence="8 9" key="1">
    <citation type="journal article" date="2018" name="Nat. Ecol. Evol.">
        <title>Pezizomycetes genomes reveal the molecular basis of ectomycorrhizal truffle lifestyle.</title>
        <authorList>
            <person name="Murat C."/>
            <person name="Payen T."/>
            <person name="Noel B."/>
            <person name="Kuo A."/>
            <person name="Morin E."/>
            <person name="Chen J."/>
            <person name="Kohler A."/>
            <person name="Krizsan K."/>
            <person name="Balestrini R."/>
            <person name="Da Silva C."/>
            <person name="Montanini B."/>
            <person name="Hainaut M."/>
            <person name="Levati E."/>
            <person name="Barry K.W."/>
            <person name="Belfiori B."/>
            <person name="Cichocki N."/>
            <person name="Clum A."/>
            <person name="Dockter R.B."/>
            <person name="Fauchery L."/>
            <person name="Guy J."/>
            <person name="Iotti M."/>
            <person name="Le Tacon F."/>
            <person name="Lindquist E.A."/>
            <person name="Lipzen A."/>
            <person name="Malagnac F."/>
            <person name="Mello A."/>
            <person name="Molinier V."/>
            <person name="Miyauchi S."/>
            <person name="Poulain J."/>
            <person name="Riccioni C."/>
            <person name="Rubini A."/>
            <person name="Sitrit Y."/>
            <person name="Splivallo R."/>
            <person name="Traeger S."/>
            <person name="Wang M."/>
            <person name="Zifcakova L."/>
            <person name="Wipf D."/>
            <person name="Zambonelli A."/>
            <person name="Paolocci F."/>
            <person name="Nowrousian M."/>
            <person name="Ottonello S."/>
            <person name="Baldrian P."/>
            <person name="Spatafora J.W."/>
            <person name="Henrissat B."/>
            <person name="Nagy L.G."/>
            <person name="Aury J.M."/>
            <person name="Wincker P."/>
            <person name="Grigoriev I.V."/>
            <person name="Bonfante P."/>
            <person name="Martin F.M."/>
        </authorList>
    </citation>
    <scope>NUCLEOTIDE SEQUENCE [LARGE SCALE GENOMIC DNA]</scope>
    <source>
        <strain evidence="8 9">CCBAS932</strain>
    </source>
</reference>
<dbReference type="GO" id="GO:0015934">
    <property type="term" value="C:large ribosomal subunit"/>
    <property type="evidence" value="ECO:0007669"/>
    <property type="project" value="InterPro"/>
</dbReference>
<dbReference type="GO" id="GO:0003735">
    <property type="term" value="F:structural constituent of ribosome"/>
    <property type="evidence" value="ECO:0007669"/>
    <property type="project" value="InterPro"/>
</dbReference>
<evidence type="ECO:0000256" key="1">
    <source>
        <dbReference type="ARBA" id="ARBA00008560"/>
    </source>
</evidence>
<dbReference type="InterPro" id="IPR015943">
    <property type="entry name" value="WD40/YVTN_repeat-like_dom_sf"/>
</dbReference>
<dbReference type="InterPro" id="IPR020472">
    <property type="entry name" value="WD40_PAC1"/>
</dbReference>
<dbReference type="InterPro" id="IPR055442">
    <property type="entry name" value="Beta-prop_EML-like_2nd"/>
</dbReference>
<dbReference type="InterPro" id="IPR036322">
    <property type="entry name" value="WD40_repeat_dom_sf"/>
</dbReference>
<evidence type="ECO:0000256" key="3">
    <source>
        <dbReference type="ARBA" id="ARBA00022737"/>
    </source>
</evidence>
<feature type="repeat" description="WD" evidence="6">
    <location>
        <begin position="267"/>
        <end position="308"/>
    </location>
</feature>
<dbReference type="PANTHER" id="PTHR44090">
    <property type="entry name" value="WD REPEAT-CONTAINING PROTEIN 61"/>
    <property type="match status" value="1"/>
</dbReference>
<evidence type="ECO:0000256" key="6">
    <source>
        <dbReference type="PROSITE-ProRule" id="PRU00221"/>
    </source>
</evidence>
<comment type="similarity">
    <text evidence="1">Belongs to the bacterial ribosomal protein bL32 family.</text>
</comment>
<evidence type="ECO:0000256" key="2">
    <source>
        <dbReference type="ARBA" id="ARBA00022574"/>
    </source>
</evidence>
<feature type="domain" description="EML-like second beta-propeller" evidence="7">
    <location>
        <begin position="189"/>
        <end position="360"/>
    </location>
</feature>
<keyword evidence="5" id="KW-0687">Ribonucleoprotein</keyword>
<keyword evidence="3" id="KW-0677">Repeat</keyword>
<gene>
    <name evidence="8" type="ORF">P167DRAFT_555935</name>
</gene>
<dbReference type="Gene3D" id="2.130.10.10">
    <property type="entry name" value="YVTN repeat-like/Quinoprotein amine dehydrogenase"/>
    <property type="match status" value="1"/>
</dbReference>
<proteinExistence type="inferred from homology"/>
<feature type="repeat" description="WD" evidence="6">
    <location>
        <begin position="96"/>
        <end position="135"/>
    </location>
</feature>
<dbReference type="InParanoid" id="A0A3N4KMC8"/>
<dbReference type="Pfam" id="PF23414">
    <property type="entry name" value="Beta-prop_EML_2"/>
    <property type="match status" value="1"/>
</dbReference>
<evidence type="ECO:0000256" key="5">
    <source>
        <dbReference type="ARBA" id="ARBA00023274"/>
    </source>
</evidence>
<evidence type="ECO:0000259" key="7">
    <source>
        <dbReference type="Pfam" id="PF23414"/>
    </source>
</evidence>
<dbReference type="Pfam" id="PF01783">
    <property type="entry name" value="Ribosomal_L32p"/>
    <property type="match status" value="1"/>
</dbReference>
<keyword evidence="4" id="KW-0689">Ribosomal protein</keyword>
<dbReference type="PROSITE" id="PS00678">
    <property type="entry name" value="WD_REPEATS_1"/>
    <property type="match status" value="1"/>
</dbReference>
<evidence type="ECO:0000313" key="8">
    <source>
        <dbReference type="EMBL" id="RPB06955.1"/>
    </source>
</evidence>
<evidence type="ECO:0000256" key="4">
    <source>
        <dbReference type="ARBA" id="ARBA00022980"/>
    </source>
</evidence>
<dbReference type="InterPro" id="IPR051510">
    <property type="entry name" value="SKI8"/>
</dbReference>
<feature type="repeat" description="WD" evidence="6">
    <location>
        <begin position="309"/>
        <end position="350"/>
    </location>
</feature>
<accession>A0A3N4KMC8</accession>
<dbReference type="InterPro" id="IPR011332">
    <property type="entry name" value="Ribosomal_zn-bd"/>
</dbReference>
<keyword evidence="9" id="KW-1185">Reference proteome</keyword>
<dbReference type="SUPFAM" id="SSF57829">
    <property type="entry name" value="Zn-binding ribosomal proteins"/>
    <property type="match status" value="1"/>
</dbReference>
<dbReference type="InterPro" id="IPR019775">
    <property type="entry name" value="WD40_repeat_CS"/>
</dbReference>
<dbReference type="CDD" id="cd00200">
    <property type="entry name" value="WD40"/>
    <property type="match status" value="1"/>
</dbReference>